<dbReference type="NCBIfam" id="NF033103">
    <property type="entry name" value="bla_class_A"/>
    <property type="match status" value="1"/>
</dbReference>
<dbReference type="PANTHER" id="PTHR35333:SF3">
    <property type="entry name" value="BETA-LACTAMASE-TYPE TRANSPEPTIDASE FOLD CONTAINING PROTEIN"/>
    <property type="match status" value="1"/>
</dbReference>
<proteinExistence type="inferred from homology"/>
<feature type="chain" id="PRO_5002308155" description="Beta-lactamase" evidence="7">
    <location>
        <begin position="23"/>
        <end position="290"/>
    </location>
</feature>
<dbReference type="InterPro" id="IPR000871">
    <property type="entry name" value="Beta-lactam_class-A"/>
</dbReference>
<keyword evidence="10" id="KW-1185">Reference proteome</keyword>
<feature type="domain" description="Beta-lactamase class A catalytic" evidence="8">
    <location>
        <begin position="44"/>
        <end position="249"/>
    </location>
</feature>
<dbReference type="InterPro" id="IPR012338">
    <property type="entry name" value="Beta-lactam/transpept-like"/>
</dbReference>
<sequence>MTFPSRRMMLGAMFATPFAARAAGRLLPAASLAALERRIGGRVGVCALDTGTGARIVYRETERFVMCSTFKWLLAAAVLQRAASGGPGLDSSVPIRADAIVSHSDATKPFVGRSMTLRLLCAAMMATSDNGAANTLMRAIGGPAALTRAVRTWGDPLTRQDTYELGPDARPGDLRNTTTPAQMLADMQHVWLGDALDPASRAQLIAWLRSCVVGQHRLRTGVPGQWVEGDRTGTGDPGSINDLAIFWPSGVDGKRAPVLVASFLSGSQHSAVQLETAQGEIGRIVADTFA</sequence>
<dbReference type="PROSITE" id="PS51318">
    <property type="entry name" value="TAT"/>
    <property type="match status" value="1"/>
</dbReference>
<organism evidence="9 10">
    <name type="scientific">Tanticharoenia sakaeratensis NBRC 103193</name>
    <dbReference type="NCBI Taxonomy" id="1231623"/>
    <lineage>
        <taxon>Bacteria</taxon>
        <taxon>Pseudomonadati</taxon>
        <taxon>Pseudomonadota</taxon>
        <taxon>Alphaproteobacteria</taxon>
        <taxon>Acetobacterales</taxon>
        <taxon>Acetobacteraceae</taxon>
        <taxon>Tanticharoenia</taxon>
    </lineage>
</organism>
<evidence type="ECO:0000256" key="7">
    <source>
        <dbReference type="SAM" id="SignalP"/>
    </source>
</evidence>
<dbReference type="PROSITE" id="PS00146">
    <property type="entry name" value="BETA_LACTAMASE_A"/>
    <property type="match status" value="1"/>
</dbReference>
<evidence type="ECO:0000313" key="9">
    <source>
        <dbReference type="EMBL" id="GAN54610.1"/>
    </source>
</evidence>
<evidence type="ECO:0000256" key="4">
    <source>
        <dbReference type="ARBA" id="ARBA00022801"/>
    </source>
</evidence>
<dbReference type="EC" id="3.5.2.6" evidence="3 6"/>
<evidence type="ECO:0000313" key="10">
    <source>
        <dbReference type="Proteomes" id="UP000032679"/>
    </source>
</evidence>
<comment type="catalytic activity">
    <reaction evidence="1 6">
        <text>a beta-lactam + H2O = a substituted beta-amino acid</text>
        <dbReference type="Rhea" id="RHEA:20401"/>
        <dbReference type="ChEBI" id="CHEBI:15377"/>
        <dbReference type="ChEBI" id="CHEBI:35627"/>
        <dbReference type="ChEBI" id="CHEBI:140347"/>
        <dbReference type="EC" id="3.5.2.6"/>
    </reaction>
</comment>
<dbReference type="GO" id="GO:0008800">
    <property type="term" value="F:beta-lactamase activity"/>
    <property type="evidence" value="ECO:0007669"/>
    <property type="project" value="UniProtKB-UniRule"/>
</dbReference>
<name>A0A0D6MMF7_9PROT</name>
<comment type="caution">
    <text evidence="9">The sequence shown here is derived from an EMBL/GenBank/DDBJ whole genome shotgun (WGS) entry which is preliminary data.</text>
</comment>
<evidence type="ECO:0000256" key="3">
    <source>
        <dbReference type="ARBA" id="ARBA00012865"/>
    </source>
</evidence>
<dbReference type="GO" id="GO:0046677">
    <property type="term" value="P:response to antibiotic"/>
    <property type="evidence" value="ECO:0007669"/>
    <property type="project" value="UniProtKB-UniRule"/>
</dbReference>
<keyword evidence="5 6" id="KW-0046">Antibiotic resistance</keyword>
<dbReference type="PANTHER" id="PTHR35333">
    <property type="entry name" value="BETA-LACTAMASE"/>
    <property type="match status" value="1"/>
</dbReference>
<evidence type="ECO:0000256" key="1">
    <source>
        <dbReference type="ARBA" id="ARBA00001526"/>
    </source>
</evidence>
<protein>
    <recommendedName>
        <fullName evidence="3 6">Beta-lactamase</fullName>
        <ecNumber evidence="3 6">3.5.2.6</ecNumber>
    </recommendedName>
</protein>
<gene>
    <name evidence="9" type="ORF">Tasa_025_041</name>
</gene>
<dbReference type="SUPFAM" id="SSF56601">
    <property type="entry name" value="beta-lactamase/transpeptidase-like"/>
    <property type="match status" value="1"/>
</dbReference>
<dbReference type="RefSeq" id="WP_053053798.1">
    <property type="nucleotide sequence ID" value="NZ_BALE01000025.1"/>
</dbReference>
<comment type="similarity">
    <text evidence="2 6">Belongs to the class-A beta-lactamase family.</text>
</comment>
<dbReference type="Gene3D" id="3.40.710.10">
    <property type="entry name" value="DD-peptidase/beta-lactamase superfamily"/>
    <property type="match status" value="1"/>
</dbReference>
<evidence type="ECO:0000256" key="6">
    <source>
        <dbReference type="RuleBase" id="RU361140"/>
    </source>
</evidence>
<keyword evidence="7" id="KW-0732">Signal</keyword>
<evidence type="ECO:0000256" key="5">
    <source>
        <dbReference type="ARBA" id="ARBA00023251"/>
    </source>
</evidence>
<dbReference type="GO" id="GO:0030655">
    <property type="term" value="P:beta-lactam antibiotic catabolic process"/>
    <property type="evidence" value="ECO:0007669"/>
    <property type="project" value="InterPro"/>
</dbReference>
<evidence type="ECO:0000259" key="8">
    <source>
        <dbReference type="Pfam" id="PF13354"/>
    </source>
</evidence>
<accession>A0A0D6MMF7</accession>
<dbReference type="Proteomes" id="UP000032679">
    <property type="component" value="Unassembled WGS sequence"/>
</dbReference>
<dbReference type="AlphaFoldDB" id="A0A0D6MMF7"/>
<feature type="signal peptide" evidence="7">
    <location>
        <begin position="1"/>
        <end position="22"/>
    </location>
</feature>
<reference evidence="9 10" key="1">
    <citation type="submission" date="2012-10" db="EMBL/GenBank/DDBJ databases">
        <title>Genome sequencing of Tanticharoenia sakaeratensis NBRC 103193.</title>
        <authorList>
            <person name="Azuma Y."/>
            <person name="Hadano H."/>
            <person name="Hirakawa H."/>
            <person name="Matsushita K."/>
        </authorList>
    </citation>
    <scope>NUCLEOTIDE SEQUENCE [LARGE SCALE GENOMIC DNA]</scope>
    <source>
        <strain evidence="9 10">NBRC 103193</strain>
    </source>
</reference>
<dbReference type="InterPro" id="IPR045155">
    <property type="entry name" value="Beta-lactam_cat"/>
</dbReference>
<evidence type="ECO:0000256" key="2">
    <source>
        <dbReference type="ARBA" id="ARBA00009009"/>
    </source>
</evidence>
<dbReference type="Pfam" id="PF13354">
    <property type="entry name" value="Beta-lactamase2"/>
    <property type="match status" value="1"/>
</dbReference>
<dbReference type="EMBL" id="BALE01000025">
    <property type="protein sequence ID" value="GAN54610.1"/>
    <property type="molecule type" value="Genomic_DNA"/>
</dbReference>
<dbReference type="OrthoDB" id="9784149at2"/>
<dbReference type="PRINTS" id="PR00118">
    <property type="entry name" value="BLACTAMASEA"/>
</dbReference>
<dbReference type="InterPro" id="IPR023650">
    <property type="entry name" value="Beta-lactam_class-A_AS"/>
</dbReference>
<dbReference type="InterPro" id="IPR006311">
    <property type="entry name" value="TAT_signal"/>
</dbReference>
<keyword evidence="4 6" id="KW-0378">Hydrolase</keyword>